<comment type="caution">
    <text evidence="1">The sequence shown here is derived from an EMBL/GenBank/DDBJ whole genome shotgun (WGS) entry which is preliminary data.</text>
</comment>
<protein>
    <submittedName>
        <fullName evidence="1">Uncharacterized protein</fullName>
    </submittedName>
</protein>
<proteinExistence type="predicted"/>
<organism evidence="1 2">
    <name type="scientific">Dreissena polymorpha</name>
    <name type="common">Zebra mussel</name>
    <name type="synonym">Mytilus polymorpha</name>
    <dbReference type="NCBI Taxonomy" id="45954"/>
    <lineage>
        <taxon>Eukaryota</taxon>
        <taxon>Metazoa</taxon>
        <taxon>Spiralia</taxon>
        <taxon>Lophotrochozoa</taxon>
        <taxon>Mollusca</taxon>
        <taxon>Bivalvia</taxon>
        <taxon>Autobranchia</taxon>
        <taxon>Heteroconchia</taxon>
        <taxon>Euheterodonta</taxon>
        <taxon>Imparidentia</taxon>
        <taxon>Neoheterodontei</taxon>
        <taxon>Myida</taxon>
        <taxon>Dreissenoidea</taxon>
        <taxon>Dreissenidae</taxon>
        <taxon>Dreissena</taxon>
    </lineage>
</organism>
<dbReference type="EMBL" id="JAIWYP010000002">
    <property type="protein sequence ID" value="KAH3866507.1"/>
    <property type="molecule type" value="Genomic_DNA"/>
</dbReference>
<evidence type="ECO:0000313" key="1">
    <source>
        <dbReference type="EMBL" id="KAH3866507.1"/>
    </source>
</evidence>
<reference evidence="1" key="1">
    <citation type="journal article" date="2019" name="bioRxiv">
        <title>The Genome of the Zebra Mussel, Dreissena polymorpha: A Resource for Invasive Species Research.</title>
        <authorList>
            <person name="McCartney M.A."/>
            <person name="Auch B."/>
            <person name="Kono T."/>
            <person name="Mallez S."/>
            <person name="Zhang Y."/>
            <person name="Obille A."/>
            <person name="Becker A."/>
            <person name="Abrahante J.E."/>
            <person name="Garbe J."/>
            <person name="Badalamenti J.P."/>
            <person name="Herman A."/>
            <person name="Mangelson H."/>
            <person name="Liachko I."/>
            <person name="Sullivan S."/>
            <person name="Sone E.D."/>
            <person name="Koren S."/>
            <person name="Silverstein K.A.T."/>
            <person name="Beckman K.B."/>
            <person name="Gohl D.M."/>
        </authorList>
    </citation>
    <scope>NUCLEOTIDE SEQUENCE</scope>
    <source>
        <strain evidence="1">Duluth1</strain>
        <tissue evidence="1">Whole animal</tissue>
    </source>
</reference>
<keyword evidence="2" id="KW-1185">Reference proteome</keyword>
<dbReference type="Proteomes" id="UP000828390">
    <property type="component" value="Unassembled WGS sequence"/>
</dbReference>
<sequence length="94" mass="10301">MAISSREYCMLLMPPCVLISTAIAFPREGKGHCTYDVNIDSSSSSSFLSSDLCHNLLDDRSGALLIFRIVRLLFLPVNPTALTSVGTHIVHYSL</sequence>
<dbReference type="AlphaFoldDB" id="A0A9D4RH98"/>
<name>A0A9D4RH98_DREPO</name>
<accession>A0A9D4RH98</accession>
<gene>
    <name evidence="1" type="ORF">DPMN_029576</name>
</gene>
<reference evidence="1" key="2">
    <citation type="submission" date="2020-11" db="EMBL/GenBank/DDBJ databases">
        <authorList>
            <person name="McCartney M.A."/>
            <person name="Auch B."/>
            <person name="Kono T."/>
            <person name="Mallez S."/>
            <person name="Becker A."/>
            <person name="Gohl D.M."/>
            <person name="Silverstein K.A.T."/>
            <person name="Koren S."/>
            <person name="Bechman K.B."/>
            <person name="Herman A."/>
            <person name="Abrahante J.E."/>
            <person name="Garbe J."/>
        </authorList>
    </citation>
    <scope>NUCLEOTIDE SEQUENCE</scope>
    <source>
        <strain evidence="1">Duluth1</strain>
        <tissue evidence="1">Whole animal</tissue>
    </source>
</reference>
<evidence type="ECO:0000313" key="2">
    <source>
        <dbReference type="Proteomes" id="UP000828390"/>
    </source>
</evidence>